<dbReference type="GO" id="GO:0071949">
    <property type="term" value="F:FAD binding"/>
    <property type="evidence" value="ECO:0007669"/>
    <property type="project" value="InterPro"/>
</dbReference>
<evidence type="ECO:0000259" key="4">
    <source>
        <dbReference type="PROSITE" id="PS51387"/>
    </source>
</evidence>
<feature type="chain" id="PRO_5012779192" evidence="3">
    <location>
        <begin position="21"/>
        <end position="531"/>
    </location>
</feature>
<keyword evidence="6" id="KW-1185">Reference proteome</keyword>
<dbReference type="Gene3D" id="3.30.465.10">
    <property type="match status" value="2"/>
</dbReference>
<dbReference type="InterPro" id="IPR016169">
    <property type="entry name" value="FAD-bd_PCMH_sub2"/>
</dbReference>
<accession>A0A1Y1ZM65</accession>
<dbReference type="InterPro" id="IPR050432">
    <property type="entry name" value="FAD-linked_Oxidoreductases_BP"/>
</dbReference>
<dbReference type="Pfam" id="PF08031">
    <property type="entry name" value="BBE"/>
    <property type="match status" value="1"/>
</dbReference>
<evidence type="ECO:0000313" key="6">
    <source>
        <dbReference type="Proteomes" id="UP000193144"/>
    </source>
</evidence>
<protein>
    <submittedName>
        <fullName evidence="5">Putative isoamyl alcohol oxidase</fullName>
    </submittedName>
</protein>
<keyword evidence="3" id="KW-0732">Signal</keyword>
<comment type="caution">
    <text evidence="5">The sequence shown here is derived from an EMBL/GenBank/DDBJ whole genome shotgun (WGS) entry which is preliminary data.</text>
</comment>
<dbReference type="GO" id="GO:0016491">
    <property type="term" value="F:oxidoreductase activity"/>
    <property type="evidence" value="ECO:0007669"/>
    <property type="project" value="UniProtKB-KW"/>
</dbReference>
<name>A0A1Y1ZM65_9PLEO</name>
<evidence type="ECO:0000256" key="1">
    <source>
        <dbReference type="ARBA" id="ARBA00005466"/>
    </source>
</evidence>
<gene>
    <name evidence="5" type="ORF">BCR34DRAFT_673868</name>
</gene>
<dbReference type="Proteomes" id="UP000193144">
    <property type="component" value="Unassembled WGS sequence"/>
</dbReference>
<evidence type="ECO:0000256" key="2">
    <source>
        <dbReference type="ARBA" id="ARBA00023002"/>
    </source>
</evidence>
<evidence type="ECO:0000313" key="5">
    <source>
        <dbReference type="EMBL" id="ORY11333.1"/>
    </source>
</evidence>
<comment type="similarity">
    <text evidence="1">Belongs to the oxygen-dependent FAD-linked oxidoreductase family.</text>
</comment>
<sequence length="531" mass="57809">MKLLLIVISLCITHIQIAESFAENGEKRNSPSCRFLPGDSQWPSTSEWEKLNASVSGRLIATIPFGSVCHDPTYNESACQILQQGWSFPHTHFDNPSAFIAAYQQNASCNPYTPRSQPCRLDNYVSYVINVSSAADAAAGIRFARDKNVRLVIKNTGHDYLGKSTGKGGVEFSHYTGSEYTGPAIKMGAGVQTYDAYEAAAAVGLRVLGGECPTVGIAGGFTQGGGHSILSFSYGLSADQVLEWEVVTANGSLVIASPTKNADLYWALSGGGGGTYGVTLSLTAKAHPDGLQSWDAGGQAQWGVFETLFMLSEVTLPGGTEDDVRGLLHPFTEHLNAQNISYQLNVTSLPTFVSHVEHYLGPLPYGVIPSAQIQGGVMVNRTTISAHNSDIINILRNIVSTPPFYFAAFALDVSRPPTHPNAVLPAWRDVLIYYVVSQFWNYTIPFSSMAAQEDILTNKLMPPLQDLGNGAYLSESDFRNPRWKEEFYGGNYERLREVKRRWDGEDLFYATTAVGSDEWVVGGDGRLCRAN</sequence>
<dbReference type="EMBL" id="MCFA01000062">
    <property type="protein sequence ID" value="ORY11333.1"/>
    <property type="molecule type" value="Genomic_DNA"/>
</dbReference>
<dbReference type="InterPro" id="IPR036318">
    <property type="entry name" value="FAD-bd_PCMH-like_sf"/>
</dbReference>
<dbReference type="PANTHER" id="PTHR13878">
    <property type="entry name" value="GULONOLACTONE OXIDASE"/>
    <property type="match status" value="1"/>
</dbReference>
<dbReference type="InterPro" id="IPR012951">
    <property type="entry name" value="BBE"/>
</dbReference>
<dbReference type="PANTHER" id="PTHR13878:SF91">
    <property type="entry name" value="FAD BINDING DOMAIN PROTEIN (AFU_ORTHOLOGUE AFUA_6G12070)-RELATED"/>
    <property type="match status" value="1"/>
</dbReference>
<dbReference type="InterPro" id="IPR006094">
    <property type="entry name" value="Oxid_FAD_bind_N"/>
</dbReference>
<dbReference type="PROSITE" id="PS51387">
    <property type="entry name" value="FAD_PCMH"/>
    <property type="match status" value="1"/>
</dbReference>
<dbReference type="SUPFAM" id="SSF56176">
    <property type="entry name" value="FAD-binding/transporter-associated domain-like"/>
    <property type="match status" value="1"/>
</dbReference>
<dbReference type="Gene3D" id="3.40.462.20">
    <property type="match status" value="1"/>
</dbReference>
<feature type="domain" description="FAD-binding PCMH-type" evidence="4">
    <location>
        <begin position="121"/>
        <end position="289"/>
    </location>
</feature>
<proteinExistence type="inferred from homology"/>
<organism evidence="5 6">
    <name type="scientific">Clohesyomyces aquaticus</name>
    <dbReference type="NCBI Taxonomy" id="1231657"/>
    <lineage>
        <taxon>Eukaryota</taxon>
        <taxon>Fungi</taxon>
        <taxon>Dikarya</taxon>
        <taxon>Ascomycota</taxon>
        <taxon>Pezizomycotina</taxon>
        <taxon>Dothideomycetes</taxon>
        <taxon>Pleosporomycetidae</taxon>
        <taxon>Pleosporales</taxon>
        <taxon>Lindgomycetaceae</taxon>
        <taxon>Clohesyomyces</taxon>
    </lineage>
</organism>
<reference evidence="5 6" key="1">
    <citation type="submission" date="2016-07" db="EMBL/GenBank/DDBJ databases">
        <title>Pervasive Adenine N6-methylation of Active Genes in Fungi.</title>
        <authorList>
            <consortium name="DOE Joint Genome Institute"/>
            <person name="Mondo S.J."/>
            <person name="Dannebaum R.O."/>
            <person name="Kuo R.C."/>
            <person name="Labutti K."/>
            <person name="Haridas S."/>
            <person name="Kuo A."/>
            <person name="Salamov A."/>
            <person name="Ahrendt S.R."/>
            <person name="Lipzen A."/>
            <person name="Sullivan W."/>
            <person name="Andreopoulos W.B."/>
            <person name="Clum A."/>
            <person name="Lindquist E."/>
            <person name="Daum C."/>
            <person name="Ramamoorthy G.K."/>
            <person name="Gryganskyi A."/>
            <person name="Culley D."/>
            <person name="Magnuson J.K."/>
            <person name="James T.Y."/>
            <person name="O'Malley M.A."/>
            <person name="Stajich J.E."/>
            <person name="Spatafora J.W."/>
            <person name="Visel A."/>
            <person name="Grigoriev I.V."/>
        </authorList>
    </citation>
    <scope>NUCLEOTIDE SEQUENCE [LARGE SCALE GENOMIC DNA]</scope>
    <source>
        <strain evidence="5 6">CBS 115471</strain>
    </source>
</reference>
<evidence type="ECO:0000256" key="3">
    <source>
        <dbReference type="SAM" id="SignalP"/>
    </source>
</evidence>
<dbReference type="OrthoDB" id="9983560at2759"/>
<dbReference type="AlphaFoldDB" id="A0A1Y1ZM65"/>
<dbReference type="InterPro" id="IPR016166">
    <property type="entry name" value="FAD-bd_PCMH"/>
</dbReference>
<dbReference type="STRING" id="1231657.A0A1Y1ZM65"/>
<dbReference type="Pfam" id="PF01565">
    <property type="entry name" value="FAD_binding_4"/>
    <property type="match status" value="1"/>
</dbReference>
<keyword evidence="2" id="KW-0560">Oxidoreductase</keyword>
<feature type="signal peptide" evidence="3">
    <location>
        <begin position="1"/>
        <end position="20"/>
    </location>
</feature>